<dbReference type="EC" id="1.-.-.-" evidence="5"/>
<name>A0A323UH24_RHOPL</name>
<dbReference type="InterPro" id="IPR023936">
    <property type="entry name" value="RutE-like"/>
</dbReference>
<reference evidence="7 8" key="1">
    <citation type="submission" date="2018-06" db="EMBL/GenBank/DDBJ databases">
        <title>Draft Whole-Genome Sequence of the purple photosynthetic bacterium Rhodospeudomonas palustris XCP.</title>
        <authorList>
            <person name="Rayyan A."/>
            <person name="Meyer T.E."/>
            <person name="Kyndt J.A."/>
        </authorList>
    </citation>
    <scope>NUCLEOTIDE SEQUENCE [LARGE SCALE GENOMIC DNA]</scope>
    <source>
        <strain evidence="7 8">XCP</strain>
    </source>
</reference>
<evidence type="ECO:0000256" key="2">
    <source>
        <dbReference type="ARBA" id="ARBA00022643"/>
    </source>
</evidence>
<keyword evidence="2 5" id="KW-0288">FMN</keyword>
<proteinExistence type="inferred from homology"/>
<dbReference type="NCBIfam" id="NF003768">
    <property type="entry name" value="PRK05365.1"/>
    <property type="match status" value="1"/>
</dbReference>
<dbReference type="PANTHER" id="PTHR43543">
    <property type="entry name" value="MALONIC SEMIALDEHYDE REDUCTASE RUTE-RELATED"/>
    <property type="match status" value="1"/>
</dbReference>
<sequence length="196" mass="21472">MSTALPAPHLDQLFVQARTHNAWTSKPVTDDTIHALYDLLKWAPTAANSNPGRFVFVRSTDAKARLLKSVAPGNVDKVKDAPCCVIVAYDSEFHDLLPQLFPARDMRSGFVGKPELITETAKRNSALQGAYMILAARALGLDAGPMSGFDSAALDAEFFPDGRWKSNFLCNIGYGDADKLFPRNPRLAFEDACRVL</sequence>
<evidence type="ECO:0000256" key="4">
    <source>
        <dbReference type="ARBA" id="ARBA00023002"/>
    </source>
</evidence>
<feature type="domain" description="Nitroreductase" evidence="6">
    <location>
        <begin position="18"/>
        <end position="174"/>
    </location>
</feature>
<dbReference type="EMBL" id="QKQS01000022">
    <property type="protein sequence ID" value="PZA11669.1"/>
    <property type="molecule type" value="Genomic_DNA"/>
</dbReference>
<evidence type="ECO:0000256" key="3">
    <source>
        <dbReference type="ARBA" id="ARBA00022857"/>
    </source>
</evidence>
<dbReference type="Proteomes" id="UP000248134">
    <property type="component" value="Unassembled WGS sequence"/>
</dbReference>
<accession>A0A323UH24</accession>
<evidence type="ECO:0000313" key="8">
    <source>
        <dbReference type="Proteomes" id="UP000248134"/>
    </source>
</evidence>
<dbReference type="PANTHER" id="PTHR43543:SF1">
    <property type="entry name" value="MALONIC SEMIALDEHYDE REDUCTASE RUTE-RELATED"/>
    <property type="match status" value="1"/>
</dbReference>
<evidence type="ECO:0000259" key="6">
    <source>
        <dbReference type="Pfam" id="PF00881"/>
    </source>
</evidence>
<comment type="caution">
    <text evidence="7">The sequence shown here is derived from an EMBL/GenBank/DDBJ whole genome shotgun (WGS) entry which is preliminary data.</text>
</comment>
<dbReference type="OrthoDB" id="9784375at2"/>
<dbReference type="Gene3D" id="3.40.109.10">
    <property type="entry name" value="NADH Oxidase"/>
    <property type="match status" value="1"/>
</dbReference>
<keyword evidence="1 5" id="KW-0285">Flavoprotein</keyword>
<protein>
    <recommendedName>
        <fullName evidence="5">Putative NADH dehydrogenase/NAD(P)H nitroreductase DNX69_12535</fullName>
        <ecNumber evidence="5">1.-.-.-</ecNumber>
    </recommendedName>
</protein>
<evidence type="ECO:0000313" key="7">
    <source>
        <dbReference type="EMBL" id="PZA11669.1"/>
    </source>
</evidence>
<evidence type="ECO:0000256" key="5">
    <source>
        <dbReference type="HAMAP-Rule" id="MF_01204"/>
    </source>
</evidence>
<keyword evidence="5" id="KW-0520">NAD</keyword>
<dbReference type="InterPro" id="IPR029479">
    <property type="entry name" value="Nitroreductase"/>
</dbReference>
<dbReference type="GO" id="GO:0016491">
    <property type="term" value="F:oxidoreductase activity"/>
    <property type="evidence" value="ECO:0007669"/>
    <property type="project" value="UniProtKB-UniRule"/>
</dbReference>
<comment type="cofactor">
    <cofactor evidence="5">
        <name>FMN</name>
        <dbReference type="ChEBI" id="CHEBI:58210"/>
    </cofactor>
</comment>
<organism evidence="7 8">
    <name type="scientific">Rhodopseudomonas palustris</name>
    <dbReference type="NCBI Taxonomy" id="1076"/>
    <lineage>
        <taxon>Bacteria</taxon>
        <taxon>Pseudomonadati</taxon>
        <taxon>Pseudomonadota</taxon>
        <taxon>Alphaproteobacteria</taxon>
        <taxon>Hyphomicrobiales</taxon>
        <taxon>Nitrobacteraceae</taxon>
        <taxon>Rhodopseudomonas</taxon>
    </lineage>
</organism>
<keyword evidence="3 5" id="KW-0521">NADP</keyword>
<dbReference type="RefSeq" id="WP_110786331.1">
    <property type="nucleotide sequence ID" value="NZ_QKQS01000022.1"/>
</dbReference>
<dbReference type="HAMAP" id="MF_01204">
    <property type="entry name" value="Oxidoreductase_RutE_HadB"/>
    <property type="match status" value="1"/>
</dbReference>
<dbReference type="SUPFAM" id="SSF55469">
    <property type="entry name" value="FMN-dependent nitroreductase-like"/>
    <property type="match status" value="1"/>
</dbReference>
<comment type="similarity">
    <text evidence="5">Belongs to the nitroreductase family. HadB/RutE subfamily.</text>
</comment>
<keyword evidence="4 5" id="KW-0560">Oxidoreductase</keyword>
<dbReference type="AlphaFoldDB" id="A0A323UH24"/>
<dbReference type="InterPro" id="IPR050461">
    <property type="entry name" value="Nitroreductase_HadB/RutE"/>
</dbReference>
<evidence type="ECO:0000256" key="1">
    <source>
        <dbReference type="ARBA" id="ARBA00022630"/>
    </source>
</evidence>
<gene>
    <name evidence="7" type="ORF">DNX69_12535</name>
</gene>
<dbReference type="Pfam" id="PF00881">
    <property type="entry name" value="Nitroreductase"/>
    <property type="match status" value="1"/>
</dbReference>
<dbReference type="InterPro" id="IPR000415">
    <property type="entry name" value="Nitroreductase-like"/>
</dbReference>
<dbReference type="CDD" id="cd02148">
    <property type="entry name" value="RutE-like"/>
    <property type="match status" value="1"/>
</dbReference>